<dbReference type="Proteomes" id="UP000025227">
    <property type="component" value="Unplaced"/>
</dbReference>
<name>A0A7I4Y3B7_HAECO</name>
<sequence length="51" mass="5664">MNALSLSIRFIATAVCILLSFGSTMGWIYDGNPGPFPRPYPRPFPRPWPPG</sequence>
<evidence type="ECO:0000313" key="2">
    <source>
        <dbReference type="WBParaSite" id="HCON_00037959-00001"/>
    </source>
</evidence>
<protein>
    <submittedName>
        <fullName evidence="2">Abaecin</fullName>
    </submittedName>
</protein>
<organism evidence="1 2">
    <name type="scientific">Haemonchus contortus</name>
    <name type="common">Barber pole worm</name>
    <dbReference type="NCBI Taxonomy" id="6289"/>
    <lineage>
        <taxon>Eukaryota</taxon>
        <taxon>Metazoa</taxon>
        <taxon>Ecdysozoa</taxon>
        <taxon>Nematoda</taxon>
        <taxon>Chromadorea</taxon>
        <taxon>Rhabditida</taxon>
        <taxon>Rhabditina</taxon>
        <taxon>Rhabditomorpha</taxon>
        <taxon>Strongyloidea</taxon>
        <taxon>Trichostrongylidae</taxon>
        <taxon>Haemonchus</taxon>
    </lineage>
</organism>
<dbReference type="AlphaFoldDB" id="A0A7I4Y3B7"/>
<evidence type="ECO:0000313" key="1">
    <source>
        <dbReference type="Proteomes" id="UP000025227"/>
    </source>
</evidence>
<accession>A0A7I4Y3B7</accession>
<dbReference type="WBParaSite" id="HCON_00037959-00001">
    <property type="protein sequence ID" value="HCON_00037959-00001"/>
    <property type="gene ID" value="HCON_00037959"/>
</dbReference>
<proteinExistence type="predicted"/>
<reference evidence="2" key="1">
    <citation type="submission" date="2020-12" db="UniProtKB">
        <authorList>
            <consortium name="WormBaseParasite"/>
        </authorList>
    </citation>
    <scope>IDENTIFICATION</scope>
    <source>
        <strain evidence="2">MHco3</strain>
    </source>
</reference>
<keyword evidence="1" id="KW-1185">Reference proteome</keyword>